<dbReference type="InParanoid" id="A0A1X7UIR0"/>
<proteinExistence type="predicted"/>
<protein>
    <submittedName>
        <fullName evidence="1">Uncharacterized protein</fullName>
    </submittedName>
</protein>
<evidence type="ECO:0000313" key="1">
    <source>
        <dbReference type="EnsemblMetazoa" id="Aqu2.1.27632_001"/>
    </source>
</evidence>
<organism evidence="1">
    <name type="scientific">Amphimedon queenslandica</name>
    <name type="common">Sponge</name>
    <dbReference type="NCBI Taxonomy" id="400682"/>
    <lineage>
        <taxon>Eukaryota</taxon>
        <taxon>Metazoa</taxon>
        <taxon>Porifera</taxon>
        <taxon>Demospongiae</taxon>
        <taxon>Heteroscleromorpha</taxon>
        <taxon>Haplosclerida</taxon>
        <taxon>Niphatidae</taxon>
        <taxon>Amphimedon</taxon>
    </lineage>
</organism>
<reference evidence="1" key="1">
    <citation type="submission" date="2017-05" db="UniProtKB">
        <authorList>
            <consortium name="EnsemblMetazoa"/>
        </authorList>
    </citation>
    <scope>IDENTIFICATION</scope>
</reference>
<dbReference type="EnsemblMetazoa" id="Aqu2.1.27632_001">
    <property type="protein sequence ID" value="Aqu2.1.27632_001"/>
    <property type="gene ID" value="Aqu2.1.27632"/>
</dbReference>
<accession>A0A1X7UIR0</accession>
<name>A0A1X7UIR0_AMPQE</name>
<dbReference type="AlphaFoldDB" id="A0A1X7UIR0"/>
<sequence length="100" mass="11294">LPVVFVSTVMYLLAPEIGLCCNLLVKPLKWCLYIMDILELENFFVIQSNLSIPDTLGLNKTALIKEVSLFHRFINTHLYCIGTDTACPDYTSVLILDCPQ</sequence>